<keyword evidence="1" id="KW-0732">Signal</keyword>
<gene>
    <name evidence="2" type="ORF">Cfor_01636</name>
</gene>
<evidence type="ECO:0000256" key="1">
    <source>
        <dbReference type="SAM" id="SignalP"/>
    </source>
</evidence>
<organism evidence="2 3">
    <name type="scientific">Coptotermes formosanus</name>
    <name type="common">Formosan subterranean termite</name>
    <dbReference type="NCBI Taxonomy" id="36987"/>
    <lineage>
        <taxon>Eukaryota</taxon>
        <taxon>Metazoa</taxon>
        <taxon>Ecdysozoa</taxon>
        <taxon>Arthropoda</taxon>
        <taxon>Hexapoda</taxon>
        <taxon>Insecta</taxon>
        <taxon>Pterygota</taxon>
        <taxon>Neoptera</taxon>
        <taxon>Polyneoptera</taxon>
        <taxon>Dictyoptera</taxon>
        <taxon>Blattodea</taxon>
        <taxon>Blattoidea</taxon>
        <taxon>Termitoidae</taxon>
        <taxon>Rhinotermitidae</taxon>
        <taxon>Coptotermes</taxon>
    </lineage>
</organism>
<feature type="chain" id="PRO_5026739692" description="Secreted protein" evidence="1">
    <location>
        <begin position="18"/>
        <end position="78"/>
    </location>
</feature>
<proteinExistence type="predicted"/>
<sequence length="78" mass="8678">MVVALTVICSCLVLTVTIVICCFWSRCPLYDTCRVNYTQGHVIAYSNNDDPLSSIMPPDDGQNHYTPNAVKIKLVEDV</sequence>
<evidence type="ECO:0000313" key="2">
    <source>
        <dbReference type="EMBL" id="GFG38587.1"/>
    </source>
</evidence>
<accession>A0A6L2Q9V6</accession>
<dbReference type="Proteomes" id="UP000502823">
    <property type="component" value="Unassembled WGS sequence"/>
</dbReference>
<dbReference type="OrthoDB" id="6336411at2759"/>
<evidence type="ECO:0000313" key="3">
    <source>
        <dbReference type="Proteomes" id="UP000502823"/>
    </source>
</evidence>
<name>A0A6L2Q9V6_COPFO</name>
<dbReference type="EMBL" id="BLKM01012994">
    <property type="protein sequence ID" value="GFG38587.1"/>
    <property type="molecule type" value="Genomic_DNA"/>
</dbReference>
<feature type="signal peptide" evidence="1">
    <location>
        <begin position="1"/>
        <end position="17"/>
    </location>
</feature>
<comment type="caution">
    <text evidence="2">The sequence shown here is derived from an EMBL/GenBank/DDBJ whole genome shotgun (WGS) entry which is preliminary data.</text>
</comment>
<dbReference type="AlphaFoldDB" id="A0A6L2Q9V6"/>
<dbReference type="InParanoid" id="A0A6L2Q9V6"/>
<evidence type="ECO:0008006" key="4">
    <source>
        <dbReference type="Google" id="ProtNLM"/>
    </source>
</evidence>
<protein>
    <recommendedName>
        <fullName evidence="4">Secreted protein</fullName>
    </recommendedName>
</protein>
<keyword evidence="3" id="KW-1185">Reference proteome</keyword>
<reference evidence="3" key="1">
    <citation type="submission" date="2020-01" db="EMBL/GenBank/DDBJ databases">
        <title>Draft genome sequence of the Termite Coptotermes fromosanus.</title>
        <authorList>
            <person name="Itakura S."/>
            <person name="Yosikawa Y."/>
            <person name="Umezawa K."/>
        </authorList>
    </citation>
    <scope>NUCLEOTIDE SEQUENCE [LARGE SCALE GENOMIC DNA]</scope>
</reference>